<evidence type="ECO:0000256" key="3">
    <source>
        <dbReference type="ARBA" id="ARBA00022516"/>
    </source>
</evidence>
<dbReference type="GO" id="GO:0005886">
    <property type="term" value="C:plasma membrane"/>
    <property type="evidence" value="ECO:0007669"/>
    <property type="project" value="UniProtKB-SubCell"/>
</dbReference>
<evidence type="ECO:0000256" key="4">
    <source>
        <dbReference type="ARBA" id="ARBA00022793"/>
    </source>
</evidence>
<dbReference type="GO" id="GO:0004609">
    <property type="term" value="F:phosphatidylserine decarboxylase activity"/>
    <property type="evidence" value="ECO:0007669"/>
    <property type="project" value="UniProtKB-UniRule"/>
</dbReference>
<comment type="PTM">
    <text evidence="12">Is synthesized initially as an inactive proenzyme. Formation of the active enzyme involves a self-maturation process in which the active site pyruvoyl group is generated from an internal serine residue via an autocatalytic post-translational modification. Two non-identical subunits are generated from the proenzyme in this reaction, and the pyruvate is formed at the N-terminus of the alpha chain, which is derived from the carboxyl end of the proenzyme. The autoendoproteolytic cleavage occurs by a canonical serine protease mechanism, in which the side chain hydroxyl group of the serine supplies its oxygen atom to form the C-terminus of the beta chain, while the remainder of the serine residue undergoes an oxidative deamination to produce ammonia and the pyruvoyl prosthetic group on the alpha chain. During this reaction, the Ser that is part of the protease active site of the proenzyme becomes the pyruvoyl prosthetic group, which constitutes an essential element of the active site of the mature decarboxylase.</text>
</comment>
<evidence type="ECO:0000256" key="6">
    <source>
        <dbReference type="ARBA" id="ARBA00023136"/>
    </source>
</evidence>
<dbReference type="Proteomes" id="UP000006315">
    <property type="component" value="Unassembled WGS sequence"/>
</dbReference>
<keyword evidence="5 12" id="KW-0443">Lipid metabolism</keyword>
<evidence type="ECO:0000256" key="10">
    <source>
        <dbReference type="ARBA" id="ARBA00023264"/>
    </source>
</evidence>
<dbReference type="EC" id="4.1.1.65" evidence="12"/>
<feature type="chain" id="PRO_5023518052" description="Phosphatidylserine decarboxylase alpha chain" evidence="12">
    <location>
        <begin position="236"/>
        <end position="277"/>
    </location>
</feature>
<name>K6D7Z2_SCHAZ</name>
<feature type="modified residue" description="Pyruvic acid (Ser); by autocatalysis" evidence="12">
    <location>
        <position position="236"/>
    </location>
</feature>
<keyword evidence="2 12" id="KW-1003">Cell membrane</keyword>
<comment type="caution">
    <text evidence="13">The sequence shown here is derived from an EMBL/GenBank/DDBJ whole genome shotgun (WGS) entry which is preliminary data.</text>
</comment>
<comment type="catalytic activity">
    <reaction evidence="12">
        <text>a 1,2-diacyl-sn-glycero-3-phospho-L-serine + H(+) = a 1,2-diacyl-sn-glycero-3-phosphoethanolamine + CO2</text>
        <dbReference type="Rhea" id="RHEA:20828"/>
        <dbReference type="ChEBI" id="CHEBI:15378"/>
        <dbReference type="ChEBI" id="CHEBI:16526"/>
        <dbReference type="ChEBI" id="CHEBI:57262"/>
        <dbReference type="ChEBI" id="CHEBI:64612"/>
        <dbReference type="EC" id="4.1.1.65"/>
    </reaction>
</comment>
<feature type="active site" description="Schiff-base intermediate with substrate; via pyruvic acid; for decarboxylase activity" evidence="12">
    <location>
        <position position="236"/>
    </location>
</feature>
<keyword evidence="6 12" id="KW-0472">Membrane</keyword>
<dbReference type="EMBL" id="AJLR01000121">
    <property type="protein sequence ID" value="EKN64203.1"/>
    <property type="molecule type" value="Genomic_DNA"/>
</dbReference>
<comment type="pathway">
    <text evidence="1">Lipid metabolism.</text>
</comment>
<evidence type="ECO:0000313" key="14">
    <source>
        <dbReference type="Proteomes" id="UP000006315"/>
    </source>
</evidence>
<keyword evidence="14" id="KW-1185">Reference proteome</keyword>
<keyword evidence="10 12" id="KW-1208">Phospholipid metabolism</keyword>
<dbReference type="HAMAP" id="MF_00662">
    <property type="entry name" value="PS_decarb_PSD_B_type1"/>
    <property type="match status" value="1"/>
</dbReference>
<sequence length="277" mass="31693">MGSEKEEILIMLKYFYRFLIDLTNNLYISSIVRAYTTSKISKRLIPSFIKVFKINESEIEKNINDYKSLHDFFIRTLKKDARQIDEDSTTVISPVDGFVEDLGTITEEKNILVKGQLFSIRKMLGNDQAFEKYIDGVFMIIYLSPKDYHRIHSPVSGQVISQWDLGGKSYPVNKWGLKYGKSPLSENYRKISEIECNGVHVVLAKVGALFINSVTLTHENEFLEKGEEIGYFSFGSTVILLFEKDSFKANGNIKNKSIKMGQKIGVLVQNLLNNMIE</sequence>
<evidence type="ECO:0000256" key="11">
    <source>
        <dbReference type="ARBA" id="ARBA00023317"/>
    </source>
</evidence>
<evidence type="ECO:0000313" key="13">
    <source>
        <dbReference type="EMBL" id="EKN64203.1"/>
    </source>
</evidence>
<dbReference type="NCBIfam" id="TIGR00163">
    <property type="entry name" value="PS_decarb"/>
    <property type="match status" value="1"/>
</dbReference>
<dbReference type="STRING" id="1131731.BAZO_14369"/>
<dbReference type="GO" id="GO:0006646">
    <property type="term" value="P:phosphatidylethanolamine biosynthetic process"/>
    <property type="evidence" value="ECO:0007669"/>
    <property type="project" value="UniProtKB-UniRule"/>
</dbReference>
<dbReference type="UniPathway" id="UPA00558">
    <property type="reaction ID" value="UER00616"/>
</dbReference>
<comment type="subunit">
    <text evidence="12">Heterodimer of a large membrane-associated beta subunit and a small pyruvoyl-containing alpha subunit.</text>
</comment>
<proteinExistence type="inferred from homology"/>
<dbReference type="InterPro" id="IPR033178">
    <property type="entry name" value="PSD_type1_pro"/>
</dbReference>
<feature type="active site" description="Charge relay system; for autoendoproteolytic cleavage activity" evidence="12">
    <location>
        <position position="152"/>
    </location>
</feature>
<evidence type="ECO:0000256" key="8">
    <source>
        <dbReference type="ARBA" id="ARBA00023209"/>
    </source>
</evidence>
<keyword evidence="7 12" id="KW-0865">Zymogen</keyword>
<reference evidence="13 14" key="1">
    <citation type="journal article" date="2012" name="Front. Microbiol.">
        <title>Redundancy and modularity in membrane-associated dissimilatory nitrate reduction in Bacillus.</title>
        <authorList>
            <person name="Heylen K."/>
            <person name="Keltjens J."/>
        </authorList>
    </citation>
    <scope>NUCLEOTIDE SEQUENCE [LARGE SCALE GENOMIC DNA]</scope>
    <source>
        <strain evidence="13 14">LMG 9581</strain>
    </source>
</reference>
<organism evidence="13 14">
    <name type="scientific">Schinkia azotoformans LMG 9581</name>
    <dbReference type="NCBI Taxonomy" id="1131731"/>
    <lineage>
        <taxon>Bacteria</taxon>
        <taxon>Bacillati</taxon>
        <taxon>Bacillota</taxon>
        <taxon>Bacilli</taxon>
        <taxon>Bacillales</taxon>
        <taxon>Bacillaceae</taxon>
        <taxon>Calidifontibacillus/Schinkia group</taxon>
        <taxon>Schinkia</taxon>
    </lineage>
</organism>
<keyword evidence="9 12" id="KW-0456">Lyase</keyword>
<dbReference type="InterPro" id="IPR033177">
    <property type="entry name" value="PSD-B"/>
</dbReference>
<accession>K6D7Z2</accession>
<keyword evidence="8 12" id="KW-0594">Phospholipid biosynthesis</keyword>
<comment type="subcellular location">
    <subcellularLocation>
        <location evidence="12">Cell membrane</location>
        <topology evidence="12">Peripheral membrane protein</topology>
    </subcellularLocation>
</comment>
<comment type="function">
    <text evidence="12">Catalyzes the formation of phosphatidylethanolamine (PtdEtn) from phosphatidylserine (PtdSer).</text>
</comment>
<feature type="chain" id="PRO_5023518051" description="Phosphatidylserine decarboxylase beta chain" evidence="12">
    <location>
        <begin position="1"/>
        <end position="235"/>
    </location>
</feature>
<evidence type="ECO:0000256" key="5">
    <source>
        <dbReference type="ARBA" id="ARBA00023098"/>
    </source>
</evidence>
<dbReference type="PANTHER" id="PTHR10067">
    <property type="entry name" value="PHOSPHATIDYLSERINE DECARBOXYLASE"/>
    <property type="match status" value="1"/>
</dbReference>
<comment type="pathway">
    <text evidence="12">Phospholipid metabolism; phosphatidylethanolamine biosynthesis; phosphatidylethanolamine from CDP-diacylglycerol: step 2/2.</text>
</comment>
<keyword evidence="3 12" id="KW-0444">Lipid biosynthesis</keyword>
<comment type="cofactor">
    <cofactor evidence="12">
        <name>pyruvate</name>
        <dbReference type="ChEBI" id="CHEBI:15361"/>
    </cofactor>
    <text evidence="12">Binds 1 pyruvoyl group covalently per subunit.</text>
</comment>
<evidence type="ECO:0000256" key="1">
    <source>
        <dbReference type="ARBA" id="ARBA00005189"/>
    </source>
</evidence>
<protein>
    <recommendedName>
        <fullName evidence="12">Phosphatidylserine decarboxylase proenzyme</fullName>
        <ecNumber evidence="12">4.1.1.65</ecNumber>
    </recommendedName>
    <component>
        <recommendedName>
            <fullName evidence="12">Phosphatidylserine decarboxylase alpha chain</fullName>
        </recommendedName>
    </component>
    <component>
        <recommendedName>
            <fullName evidence="12">Phosphatidylserine decarboxylase beta chain</fullName>
        </recommendedName>
    </component>
</protein>
<feature type="site" description="Cleavage (non-hydrolytic); by autocatalysis" evidence="12">
    <location>
        <begin position="235"/>
        <end position="236"/>
    </location>
</feature>
<evidence type="ECO:0000256" key="2">
    <source>
        <dbReference type="ARBA" id="ARBA00022475"/>
    </source>
</evidence>
<dbReference type="PANTHER" id="PTHR10067:SF6">
    <property type="entry name" value="PHOSPHATIDYLSERINE DECARBOXYLASE PROENZYME, MITOCHONDRIAL"/>
    <property type="match status" value="1"/>
</dbReference>
<dbReference type="Pfam" id="PF02666">
    <property type="entry name" value="PS_Dcarbxylase"/>
    <property type="match status" value="1"/>
</dbReference>
<gene>
    <name evidence="12" type="primary">psd</name>
    <name evidence="13" type="ORF">BAZO_14369</name>
</gene>
<comment type="similarity">
    <text evidence="12">Belongs to the phosphatidylserine decarboxylase family. PSD-B subfamily. Prokaryotic type I sub-subfamily.</text>
</comment>
<feature type="active site" description="Charge relay system; for autoendoproteolytic cleavage activity" evidence="12">
    <location>
        <position position="236"/>
    </location>
</feature>
<keyword evidence="4 12" id="KW-0210">Decarboxylase</keyword>
<feature type="active site" description="Charge relay system; for autoendoproteolytic cleavage activity" evidence="12">
    <location>
        <position position="96"/>
    </location>
</feature>
<evidence type="ECO:0000256" key="7">
    <source>
        <dbReference type="ARBA" id="ARBA00023145"/>
    </source>
</evidence>
<evidence type="ECO:0000256" key="12">
    <source>
        <dbReference type="HAMAP-Rule" id="MF_00662"/>
    </source>
</evidence>
<dbReference type="PATRIC" id="fig|1131731.3.peg.2944"/>
<dbReference type="AlphaFoldDB" id="K6D7Z2"/>
<evidence type="ECO:0000256" key="9">
    <source>
        <dbReference type="ARBA" id="ARBA00023239"/>
    </source>
</evidence>
<keyword evidence="11 12" id="KW-0670">Pyruvate</keyword>
<dbReference type="InterPro" id="IPR003817">
    <property type="entry name" value="PS_Dcarbxylase"/>
</dbReference>
<dbReference type="NCBIfam" id="NF002853">
    <property type="entry name" value="PRK03140.1"/>
    <property type="match status" value="1"/>
</dbReference>